<keyword evidence="1" id="KW-0813">Transport</keyword>
<keyword evidence="5" id="KW-1185">Reference proteome</keyword>
<keyword evidence="3" id="KW-0472">Membrane</keyword>
<evidence type="ECO:0000256" key="2">
    <source>
        <dbReference type="SAM" id="MobiDB-lite"/>
    </source>
</evidence>
<gene>
    <name evidence="4" type="ORF">Enr10x_42910</name>
</gene>
<dbReference type="EMBL" id="CP037421">
    <property type="protein sequence ID" value="QDT28943.1"/>
    <property type="molecule type" value="Genomic_DNA"/>
</dbReference>
<organism evidence="4 5">
    <name type="scientific">Gimesia panareensis</name>
    <dbReference type="NCBI Taxonomy" id="2527978"/>
    <lineage>
        <taxon>Bacteria</taxon>
        <taxon>Pseudomonadati</taxon>
        <taxon>Planctomycetota</taxon>
        <taxon>Planctomycetia</taxon>
        <taxon>Planctomycetales</taxon>
        <taxon>Planctomycetaceae</taxon>
        <taxon>Gimesia</taxon>
    </lineage>
</organism>
<keyword evidence="3" id="KW-1133">Transmembrane helix</keyword>
<dbReference type="PANTHER" id="PTHR30097:SF4">
    <property type="entry name" value="SLR6042 PROTEIN"/>
    <property type="match status" value="1"/>
</dbReference>
<accession>A0A517QBD8</accession>
<keyword evidence="3" id="KW-0812">Transmembrane</keyword>
<feature type="region of interest" description="Disordered" evidence="2">
    <location>
        <begin position="38"/>
        <end position="80"/>
    </location>
</feature>
<name>A0A517QBD8_9PLAN</name>
<sequence>MNQSKLKQNWVWILFFLILIPVSFLVWSTRNQWMPTVKNMTDNGQSASQSDQHAAEDGHSDEDHHGHDHAGHEESTSLELSPQARKNIGLTQGKVVPIKLQSFTRTLTIPAIVAERPGKTRVKVVAPMTGIVTNVNVIEGEAVQPGRELFKIRLTHEDLVQAQAAFLKTLGELDVENKEIARIKEITDKGVIAGKVLLERQYAKEKLEAILKAQREALLLHGFSEGQVDQIRDTRRLIKEHQVYAPQLHDQSGEVQLPNVAIQRISAPAPGSQDYSTASQKSMFIVQSLNITKGDFVQAGDTLCVLADYQELYIKGQAFEQEADELTRCLENKWPVDAIQEINDKEKELIKNLKIDYLDNQIETDARVFSVYVDLPNTIEHENVRKAGERFITWRFKPGQRMQLRIPVETWQKQIVLPVEAVVTEGAENFVFQENGDHFDRRPVHVLYKDQLWAVIQNDGAIFPGDKIALTGAHQMQMALKNKAGGAVDPHAGHNH</sequence>
<dbReference type="PANTHER" id="PTHR30097">
    <property type="entry name" value="CATION EFFLUX SYSTEM PROTEIN CUSB"/>
    <property type="match status" value="1"/>
</dbReference>
<feature type="compositionally biased region" description="Polar residues" evidence="2">
    <location>
        <begin position="38"/>
        <end position="52"/>
    </location>
</feature>
<dbReference type="Gene3D" id="2.40.50.100">
    <property type="match status" value="1"/>
</dbReference>
<evidence type="ECO:0000313" key="5">
    <source>
        <dbReference type="Proteomes" id="UP000315647"/>
    </source>
</evidence>
<dbReference type="Gene3D" id="2.40.420.20">
    <property type="match status" value="1"/>
</dbReference>
<evidence type="ECO:0000313" key="4">
    <source>
        <dbReference type="EMBL" id="QDT28943.1"/>
    </source>
</evidence>
<evidence type="ECO:0000256" key="1">
    <source>
        <dbReference type="ARBA" id="ARBA00022448"/>
    </source>
</evidence>
<dbReference type="GO" id="GO:0060003">
    <property type="term" value="P:copper ion export"/>
    <property type="evidence" value="ECO:0007669"/>
    <property type="project" value="TreeGrafter"/>
</dbReference>
<feature type="compositionally biased region" description="Basic and acidic residues" evidence="2">
    <location>
        <begin position="53"/>
        <end position="75"/>
    </location>
</feature>
<evidence type="ECO:0000256" key="3">
    <source>
        <dbReference type="SAM" id="Phobius"/>
    </source>
</evidence>
<protein>
    <submittedName>
        <fullName evidence="4">HlyD family secretion protein</fullName>
    </submittedName>
</protein>
<feature type="transmembrane region" description="Helical" evidence="3">
    <location>
        <begin position="9"/>
        <end position="27"/>
    </location>
</feature>
<dbReference type="RefSeq" id="WP_232093080.1">
    <property type="nucleotide sequence ID" value="NZ_CP037421.1"/>
</dbReference>
<reference evidence="4 5" key="1">
    <citation type="submission" date="2019-03" db="EMBL/GenBank/DDBJ databases">
        <title>Deep-cultivation of Planctomycetes and their phenomic and genomic characterization uncovers novel biology.</title>
        <authorList>
            <person name="Wiegand S."/>
            <person name="Jogler M."/>
            <person name="Boedeker C."/>
            <person name="Pinto D."/>
            <person name="Vollmers J."/>
            <person name="Rivas-Marin E."/>
            <person name="Kohn T."/>
            <person name="Peeters S.H."/>
            <person name="Heuer A."/>
            <person name="Rast P."/>
            <person name="Oberbeckmann S."/>
            <person name="Bunk B."/>
            <person name="Jeske O."/>
            <person name="Meyerdierks A."/>
            <person name="Storesund J.E."/>
            <person name="Kallscheuer N."/>
            <person name="Luecker S."/>
            <person name="Lage O.M."/>
            <person name="Pohl T."/>
            <person name="Merkel B.J."/>
            <person name="Hornburger P."/>
            <person name="Mueller R.-W."/>
            <person name="Bruemmer F."/>
            <person name="Labrenz M."/>
            <person name="Spormann A.M."/>
            <person name="Op den Camp H."/>
            <person name="Overmann J."/>
            <person name="Amann R."/>
            <person name="Jetten M.S.M."/>
            <person name="Mascher T."/>
            <person name="Medema M.H."/>
            <person name="Devos D.P."/>
            <person name="Kaster A.-K."/>
            <person name="Ovreas L."/>
            <person name="Rohde M."/>
            <person name="Galperin M.Y."/>
            <person name="Jogler C."/>
        </authorList>
    </citation>
    <scope>NUCLEOTIDE SEQUENCE [LARGE SCALE GENOMIC DNA]</scope>
    <source>
        <strain evidence="4 5">Enr10</strain>
    </source>
</reference>
<proteinExistence type="predicted"/>
<dbReference type="Proteomes" id="UP000315647">
    <property type="component" value="Chromosome"/>
</dbReference>
<dbReference type="GO" id="GO:0030313">
    <property type="term" value="C:cell envelope"/>
    <property type="evidence" value="ECO:0007669"/>
    <property type="project" value="TreeGrafter"/>
</dbReference>
<dbReference type="GO" id="GO:0015679">
    <property type="term" value="P:plasma membrane copper ion transport"/>
    <property type="evidence" value="ECO:0007669"/>
    <property type="project" value="TreeGrafter"/>
</dbReference>
<dbReference type="InterPro" id="IPR051909">
    <property type="entry name" value="MFP_Cation_Efflux"/>
</dbReference>
<dbReference type="Gene3D" id="2.40.30.170">
    <property type="match status" value="1"/>
</dbReference>
<dbReference type="Gene3D" id="1.10.287.470">
    <property type="entry name" value="Helix hairpin bin"/>
    <property type="match status" value="1"/>
</dbReference>
<dbReference type="SUPFAM" id="SSF111369">
    <property type="entry name" value="HlyD-like secretion proteins"/>
    <property type="match status" value="1"/>
</dbReference>
<dbReference type="AlphaFoldDB" id="A0A517QBD8"/>